<keyword evidence="7" id="KW-1185">Reference proteome</keyword>
<dbReference type="PANTHER" id="PTHR11559">
    <property type="entry name" value="CARBOXYLESTERASE"/>
    <property type="match status" value="1"/>
</dbReference>
<gene>
    <name evidence="6" type="ORF">KALB_6036</name>
</gene>
<protein>
    <recommendedName>
        <fullName evidence="4">Carboxylic ester hydrolase</fullName>
        <ecNumber evidence="4">3.1.1.-</ecNumber>
    </recommendedName>
</protein>
<feature type="domain" description="Carboxylesterase type B" evidence="5">
    <location>
        <begin position="3"/>
        <end position="465"/>
    </location>
</feature>
<dbReference type="AlphaFoldDB" id="W5WFM1"/>
<evidence type="ECO:0000256" key="3">
    <source>
        <dbReference type="ARBA" id="ARBA00022801"/>
    </source>
</evidence>
<keyword evidence="3 4" id="KW-0378">Hydrolase</keyword>
<dbReference type="SUPFAM" id="SSF53474">
    <property type="entry name" value="alpha/beta-Hydrolases"/>
    <property type="match status" value="1"/>
</dbReference>
<dbReference type="STRING" id="1449976.KALB_6036"/>
<dbReference type="PROSITE" id="PS01173">
    <property type="entry name" value="LIPASE_GDXG_HIS"/>
    <property type="match status" value="1"/>
</dbReference>
<dbReference type="PATRIC" id="fig|1449976.3.peg.6058"/>
<comment type="similarity">
    <text evidence="1 4">Belongs to the type-B carboxylesterase/lipase family.</text>
</comment>
<dbReference type="Proteomes" id="UP000019225">
    <property type="component" value="Chromosome"/>
</dbReference>
<evidence type="ECO:0000256" key="4">
    <source>
        <dbReference type="RuleBase" id="RU361235"/>
    </source>
</evidence>
<comment type="similarity">
    <text evidence="2">Belongs to the 'GDXG' lipolytic enzyme family.</text>
</comment>
<evidence type="ECO:0000313" key="6">
    <source>
        <dbReference type="EMBL" id="AHH99396.1"/>
    </source>
</evidence>
<dbReference type="GO" id="GO:0016787">
    <property type="term" value="F:hydrolase activity"/>
    <property type="evidence" value="ECO:0007669"/>
    <property type="project" value="UniProtKB-KW"/>
</dbReference>
<sequence>MTEPVVRTTSGQVRGEQVAGVSRFLGVPYAAGPVRFAAPAPAPAWPGVRDARRPGPTAPQNHREFPGLDASVLTGTGWRPGPDYLCADVWTSDTGAGGLPVMVFVHGGAFVGGTGSASCYDGAAFARNGVVLVTINYRLGIEGWLPVDGAPANLGLLDQIAALRWVRDNAAAFGGDPDNLTVFGESAGAVSVACLLRSPLAQGLFRRAIVQSGHAEMVHAPEQAKLLTEHVAGQLGVAPTAEALRTVPVQRLLAVQEALAVRGPDLRDASGAAPAHGIASFLPVLDEESLPERAEPSTVDLIVGSCAEEMRLYLVPTGMIDALDEQQAIAMLARTHPEPEAELRRHGLGTDGRSPGEVLSSTMTDLVFADGARRLAAEHAGQAFRYEFGWRSPQFGGRLGACHGVELPFVFDNLAAASGPRGLVGERAPQELATQLNRAWVEFARTGRPGEVGHSALTWQHVETHSGE</sequence>
<name>W5WFM1_9PSEU</name>
<dbReference type="eggNOG" id="COG2272">
    <property type="taxonomic scope" value="Bacteria"/>
</dbReference>
<evidence type="ECO:0000259" key="5">
    <source>
        <dbReference type="Pfam" id="PF00135"/>
    </source>
</evidence>
<accession>W5WFM1</accession>
<dbReference type="InterPro" id="IPR002018">
    <property type="entry name" value="CarbesteraseB"/>
</dbReference>
<reference evidence="6 7" key="1">
    <citation type="journal article" date="2014" name="BMC Genomics">
        <title>Complete genome sequence of producer of the glycopeptide antibiotic Aculeximycin Kutzneria albida DSM 43870T, a representative of minor genus of Pseudonocardiaceae.</title>
        <authorList>
            <person name="Rebets Y."/>
            <person name="Tokovenko B."/>
            <person name="Lushchyk I."/>
            <person name="Ruckert C."/>
            <person name="Zaburannyi N."/>
            <person name="Bechthold A."/>
            <person name="Kalinowski J."/>
            <person name="Luzhetskyy A."/>
        </authorList>
    </citation>
    <scope>NUCLEOTIDE SEQUENCE [LARGE SCALE GENOMIC DNA]</scope>
    <source>
        <strain evidence="6">DSM 43870</strain>
    </source>
</reference>
<dbReference type="EC" id="3.1.1.-" evidence="4"/>
<dbReference type="Gene3D" id="3.40.50.1820">
    <property type="entry name" value="alpha/beta hydrolase"/>
    <property type="match status" value="1"/>
</dbReference>
<dbReference type="OrthoDB" id="4308422at2"/>
<dbReference type="EMBL" id="CP007155">
    <property type="protein sequence ID" value="AHH99396.1"/>
    <property type="molecule type" value="Genomic_DNA"/>
</dbReference>
<proteinExistence type="inferred from homology"/>
<dbReference type="InterPro" id="IPR002168">
    <property type="entry name" value="Lipase_GDXG_HIS_AS"/>
</dbReference>
<dbReference type="Pfam" id="PF00135">
    <property type="entry name" value="COesterase"/>
    <property type="match status" value="1"/>
</dbReference>
<evidence type="ECO:0000313" key="7">
    <source>
        <dbReference type="Proteomes" id="UP000019225"/>
    </source>
</evidence>
<organism evidence="6 7">
    <name type="scientific">Kutzneria albida DSM 43870</name>
    <dbReference type="NCBI Taxonomy" id="1449976"/>
    <lineage>
        <taxon>Bacteria</taxon>
        <taxon>Bacillati</taxon>
        <taxon>Actinomycetota</taxon>
        <taxon>Actinomycetes</taxon>
        <taxon>Pseudonocardiales</taxon>
        <taxon>Pseudonocardiaceae</taxon>
        <taxon>Kutzneria</taxon>
    </lineage>
</organism>
<dbReference type="HOGENOM" id="CLU_006586_16_0_11"/>
<dbReference type="PROSITE" id="PS00122">
    <property type="entry name" value="CARBOXYLESTERASE_B_1"/>
    <property type="match status" value="1"/>
</dbReference>
<dbReference type="ESTHER" id="9pseu-w5wfm1">
    <property type="family name" value="Carb_B_Bacteria"/>
</dbReference>
<dbReference type="InterPro" id="IPR019826">
    <property type="entry name" value="Carboxylesterase_B_AS"/>
</dbReference>
<dbReference type="InterPro" id="IPR029058">
    <property type="entry name" value="AB_hydrolase_fold"/>
</dbReference>
<evidence type="ECO:0000256" key="1">
    <source>
        <dbReference type="ARBA" id="ARBA00005964"/>
    </source>
</evidence>
<evidence type="ECO:0000256" key="2">
    <source>
        <dbReference type="ARBA" id="ARBA00010515"/>
    </source>
</evidence>
<dbReference type="InterPro" id="IPR050309">
    <property type="entry name" value="Type-B_Carboxylest/Lipase"/>
</dbReference>
<dbReference type="KEGG" id="kal:KALB_6036"/>
<dbReference type="RefSeq" id="WP_025359311.1">
    <property type="nucleotide sequence ID" value="NZ_CP007155.1"/>
</dbReference>